<dbReference type="Pfam" id="PF14500">
    <property type="entry name" value="MMS19_N"/>
    <property type="match status" value="1"/>
</dbReference>
<dbReference type="GO" id="GO:0005634">
    <property type="term" value="C:nucleus"/>
    <property type="evidence" value="ECO:0007669"/>
    <property type="project" value="UniProtKB-SubCell"/>
</dbReference>
<dbReference type="InterPro" id="IPR016024">
    <property type="entry name" value="ARM-type_fold"/>
</dbReference>
<keyword evidence="5" id="KW-0234">DNA repair</keyword>
<organism evidence="8 9">
    <name type="scientific">Tieghemiomyces parasiticus</name>
    <dbReference type="NCBI Taxonomy" id="78921"/>
    <lineage>
        <taxon>Eukaryota</taxon>
        <taxon>Fungi</taxon>
        <taxon>Fungi incertae sedis</taxon>
        <taxon>Zoopagomycota</taxon>
        <taxon>Kickxellomycotina</taxon>
        <taxon>Dimargaritomycetes</taxon>
        <taxon>Dimargaritales</taxon>
        <taxon>Dimargaritaceae</taxon>
        <taxon>Tieghemiomyces</taxon>
    </lineage>
</organism>
<comment type="subcellular location">
    <subcellularLocation>
        <location evidence="1 5">Nucleus</location>
    </subcellularLocation>
</comment>
<dbReference type="SUPFAM" id="SSF48371">
    <property type="entry name" value="ARM repeat"/>
    <property type="match status" value="1"/>
</dbReference>
<dbReference type="GO" id="GO:0016226">
    <property type="term" value="P:iron-sulfur cluster assembly"/>
    <property type="evidence" value="ECO:0007669"/>
    <property type="project" value="UniProtKB-UniRule"/>
</dbReference>
<evidence type="ECO:0000313" key="9">
    <source>
        <dbReference type="Proteomes" id="UP001150569"/>
    </source>
</evidence>
<dbReference type="GO" id="GO:0097361">
    <property type="term" value="C:cytosolic [4Fe-4S] assembly targeting complex"/>
    <property type="evidence" value="ECO:0007669"/>
    <property type="project" value="UniProtKB-UniRule"/>
</dbReference>
<comment type="similarity">
    <text evidence="2 5">Belongs to the MET18/MMS19 family.</text>
</comment>
<dbReference type="Pfam" id="PF12460">
    <property type="entry name" value="MMS19_C"/>
    <property type="match status" value="1"/>
</dbReference>
<keyword evidence="4 5" id="KW-0539">Nucleus</keyword>
<dbReference type="GO" id="GO:0006281">
    <property type="term" value="P:DNA repair"/>
    <property type="evidence" value="ECO:0007669"/>
    <property type="project" value="UniProtKB-UniRule"/>
</dbReference>
<dbReference type="InterPro" id="IPR011989">
    <property type="entry name" value="ARM-like"/>
</dbReference>
<gene>
    <name evidence="8" type="ORF">IWQ60_007349</name>
</gene>
<dbReference type="Gene3D" id="1.25.10.10">
    <property type="entry name" value="Leucine-rich Repeat Variant"/>
    <property type="match status" value="2"/>
</dbReference>
<evidence type="ECO:0000256" key="2">
    <source>
        <dbReference type="ARBA" id="ARBA00009340"/>
    </source>
</evidence>
<dbReference type="PANTHER" id="PTHR12891">
    <property type="entry name" value="DNA REPAIR/TRANSCRIPTION PROTEIN MET18/MMS19"/>
    <property type="match status" value="1"/>
</dbReference>
<evidence type="ECO:0000256" key="5">
    <source>
        <dbReference type="RuleBase" id="RU367072"/>
    </source>
</evidence>
<dbReference type="InterPro" id="IPR029240">
    <property type="entry name" value="MMS19_N"/>
</dbReference>
<protein>
    <recommendedName>
        <fullName evidence="5">MMS19 nucleotide excision repair protein</fullName>
    </recommendedName>
</protein>
<evidence type="ECO:0000256" key="1">
    <source>
        <dbReference type="ARBA" id="ARBA00004123"/>
    </source>
</evidence>
<accession>A0A9W8DUB4</accession>
<keyword evidence="3" id="KW-0677">Repeat</keyword>
<reference evidence="8" key="1">
    <citation type="submission" date="2022-07" db="EMBL/GenBank/DDBJ databases">
        <title>Phylogenomic reconstructions and comparative analyses of Kickxellomycotina fungi.</title>
        <authorList>
            <person name="Reynolds N.K."/>
            <person name="Stajich J.E."/>
            <person name="Barry K."/>
            <person name="Grigoriev I.V."/>
            <person name="Crous P."/>
            <person name="Smith M.E."/>
        </authorList>
    </citation>
    <scope>NUCLEOTIDE SEQUENCE</scope>
    <source>
        <strain evidence="8">RSA 861</strain>
    </source>
</reference>
<dbReference type="AlphaFoldDB" id="A0A9W8DUB4"/>
<feature type="domain" description="MMS19 C-terminal" evidence="6">
    <location>
        <begin position="663"/>
        <end position="1112"/>
    </location>
</feature>
<dbReference type="OrthoDB" id="342900at2759"/>
<comment type="caution">
    <text evidence="8">The sequence shown here is derived from an EMBL/GenBank/DDBJ whole genome shotgun (WGS) entry which is preliminary data.</text>
</comment>
<keyword evidence="5" id="KW-0227">DNA damage</keyword>
<dbReference type="Proteomes" id="UP001150569">
    <property type="component" value="Unassembled WGS sequence"/>
</dbReference>
<dbReference type="EMBL" id="JANBPT010000486">
    <property type="protein sequence ID" value="KAJ1919022.1"/>
    <property type="molecule type" value="Genomic_DNA"/>
</dbReference>
<evidence type="ECO:0000313" key="8">
    <source>
        <dbReference type="EMBL" id="KAJ1919022.1"/>
    </source>
</evidence>
<proteinExistence type="inferred from homology"/>
<sequence>MAPVGAAPEGRREWEVKSDPFPLVIVYHVPQTTGSIPDLRMDSRLIENYLDALASSQDTAGQGAALEEILTSISQGPDSLLTLVQGLESALTGDDASRRAKGVKLLATVIPRLDPPHAPPAALAFLVNFFCERLSDTPCVPWLLEGLHNVARAPGFDSAAHANRIVGALLGDLHIQSYQQATRHTAFKLLQALLTDAYLATVRQSPSTAADLVPQFIQAMDSEKDPRNLMICFDLFPRVVEALADTTDHTEDLFEVVFCYFPITFKPPPGDALGITADDLKSALRRCITATPAFGPFAIDPLIDKLASSSGTAKLDALQTLGEAARVFALADFQPHLAELFGLVREEVSQSSDEARQLEGLRTLAALFAKLAEGRDPRTLLSSSDVATDRPTPYEALTPLIDDFIVQVGDAQWTKAVDSSRLLKGVTQSCLYNAILVCRLILPVLLTTHTQNLADDTAGPTISSALTGTDEEDSDRARVEILRNLLDGTTTALRNIQDEVPTPVDETSLRAFWQPYTEDIYHLLASFAHRFATRGPADASLACGALLVAAVLPHAFDTTEIQGAFLVMHEVYLVAGPVPRPELLACLHRLAEVHPEPVRDVTLDLYRPKMEPVQHASQLSPVLDLGLELLRKLGTVDQLARPYLEQLLVPSLLALPATYPLPTGGDVYARAVLETVQTLIGALSLPGRDAAWAGELLLPALLRAAVRPTYQMTTEVSTRSTLDVPVSVFGNQDTSEALAGCIADVTRALPADQQTPILAAIYRLYVDGDVGLFASLSIGDSETAPKDVTTVAFDPLGLRDATVPDALRPHQRRSLIFFAAVYASLYPEVTLPEYQPPLDLLATLLDRALHDTMGHYGDAPAICVASWLNKGPSAVLDQFLHESLPAVTRQVENRDLPHLVRRAALTVYLWVTKAVVQLARRDAHQTALVDRLVAWLADTEDTELASAVAAGFGLLIRDHPFALTRAAHARVKLLYRQKFFGQCLPGLVAGYRRQHTSSDTPSADASPVTPADPRPHYLLALSHMLPHVPKPVLMADLPALMPLLLSSLTVPEPELRIGTTNTLYVVALDAPQLVAQHLGTVVRSLLALTHARDPHNPMGVRTAALKCLAVLPQTLDYEVIHPYKDDTLRALRGPLDDKKRLVRKEAVVCRNRWFTAAG</sequence>
<name>A0A9W8DUB4_9FUNG</name>
<evidence type="ECO:0000256" key="3">
    <source>
        <dbReference type="ARBA" id="ARBA00022737"/>
    </source>
</evidence>
<comment type="function">
    <text evidence="5">Key component of the cytosolic iron-sulfur protein assembly (CIA) complex, a multiprotein complex that mediates the incorporation of iron-sulfur cluster into apoproteins specifically involved in DNA metabolism and genomic integrity. In the CIA complex, MMS19 acts as an adapter between early-acting CIA components and a subset of cellular target iron-sulfur proteins.</text>
</comment>
<keyword evidence="9" id="KW-1185">Reference proteome</keyword>
<feature type="domain" description="MMS19 N-terminal" evidence="7">
    <location>
        <begin position="84"/>
        <end position="348"/>
    </location>
</feature>
<evidence type="ECO:0000256" key="4">
    <source>
        <dbReference type="ARBA" id="ARBA00023242"/>
    </source>
</evidence>
<dbReference type="InterPro" id="IPR024687">
    <property type="entry name" value="MMS19_C"/>
</dbReference>
<evidence type="ECO:0000259" key="7">
    <source>
        <dbReference type="Pfam" id="PF14500"/>
    </source>
</evidence>
<evidence type="ECO:0000259" key="6">
    <source>
        <dbReference type="Pfam" id="PF12460"/>
    </source>
</evidence>
<dbReference type="GO" id="GO:0051604">
    <property type="term" value="P:protein maturation"/>
    <property type="evidence" value="ECO:0007669"/>
    <property type="project" value="UniProtKB-UniRule"/>
</dbReference>
<dbReference type="PANTHER" id="PTHR12891:SF0">
    <property type="entry name" value="MMS19 NUCLEOTIDE EXCISION REPAIR PROTEIN HOMOLOG"/>
    <property type="match status" value="1"/>
</dbReference>
<dbReference type="InterPro" id="IPR039920">
    <property type="entry name" value="MMS19"/>
</dbReference>